<evidence type="ECO:0000256" key="1">
    <source>
        <dbReference type="SAM" id="MobiDB-lite"/>
    </source>
</evidence>
<protein>
    <submittedName>
        <fullName evidence="2">Uncharacterized protein</fullName>
    </submittedName>
</protein>
<keyword evidence="3" id="KW-1185">Reference proteome</keyword>
<feature type="region of interest" description="Disordered" evidence="1">
    <location>
        <begin position="117"/>
        <end position="149"/>
    </location>
</feature>
<evidence type="ECO:0000313" key="2">
    <source>
        <dbReference type="EMBL" id="KAK7903968.1"/>
    </source>
</evidence>
<sequence length="149" mass="16158">MALPADRHTAKTQPRQTPHREFKTVRDDSQPTAAASSQTPQLPPTFTCATVPAPCPGGLFYLGRQTTAGALLSLPGLRVPPRPSAFFTLNLAPTMESLTKAPSVYGLPVSRWGEFQRRRSPVNETDTGPFSELPTAAGQQRLGRFSDVR</sequence>
<organism evidence="2 3">
    <name type="scientific">Mugilogobius chulae</name>
    <name type="common">yellowstripe goby</name>
    <dbReference type="NCBI Taxonomy" id="88201"/>
    <lineage>
        <taxon>Eukaryota</taxon>
        <taxon>Metazoa</taxon>
        <taxon>Chordata</taxon>
        <taxon>Craniata</taxon>
        <taxon>Vertebrata</taxon>
        <taxon>Euteleostomi</taxon>
        <taxon>Actinopterygii</taxon>
        <taxon>Neopterygii</taxon>
        <taxon>Teleostei</taxon>
        <taxon>Neoteleostei</taxon>
        <taxon>Acanthomorphata</taxon>
        <taxon>Gobiaria</taxon>
        <taxon>Gobiiformes</taxon>
        <taxon>Gobioidei</taxon>
        <taxon>Gobiidae</taxon>
        <taxon>Gobionellinae</taxon>
        <taxon>Mugilogobius</taxon>
    </lineage>
</organism>
<feature type="region of interest" description="Disordered" evidence="1">
    <location>
        <begin position="1"/>
        <end position="45"/>
    </location>
</feature>
<gene>
    <name evidence="2" type="ORF">WMY93_016575</name>
</gene>
<dbReference type="AlphaFoldDB" id="A0AAW0NLZ6"/>
<proteinExistence type="predicted"/>
<comment type="caution">
    <text evidence="2">The sequence shown here is derived from an EMBL/GenBank/DDBJ whole genome shotgun (WGS) entry which is preliminary data.</text>
</comment>
<feature type="compositionally biased region" description="Polar residues" evidence="1">
    <location>
        <begin position="30"/>
        <end position="40"/>
    </location>
</feature>
<feature type="compositionally biased region" description="Basic and acidic residues" evidence="1">
    <location>
        <begin position="18"/>
        <end position="29"/>
    </location>
</feature>
<evidence type="ECO:0000313" key="3">
    <source>
        <dbReference type="Proteomes" id="UP001460270"/>
    </source>
</evidence>
<dbReference type="EMBL" id="JBBPFD010000012">
    <property type="protein sequence ID" value="KAK7903968.1"/>
    <property type="molecule type" value="Genomic_DNA"/>
</dbReference>
<dbReference type="Proteomes" id="UP001460270">
    <property type="component" value="Unassembled WGS sequence"/>
</dbReference>
<name>A0AAW0NLZ6_9GOBI</name>
<reference evidence="3" key="1">
    <citation type="submission" date="2024-04" db="EMBL/GenBank/DDBJ databases">
        <title>Salinicola lusitanus LLJ914,a marine bacterium isolated from the Okinawa Trough.</title>
        <authorList>
            <person name="Li J."/>
        </authorList>
    </citation>
    <scope>NUCLEOTIDE SEQUENCE [LARGE SCALE GENOMIC DNA]</scope>
</reference>
<accession>A0AAW0NLZ6</accession>